<keyword evidence="4" id="KW-1185">Reference proteome</keyword>
<protein>
    <submittedName>
        <fullName evidence="2">Uncharacterized protein</fullName>
    </submittedName>
</protein>
<evidence type="ECO:0000313" key="2">
    <source>
        <dbReference type="EMBL" id="MCW7532343.1"/>
    </source>
</evidence>
<comment type="caution">
    <text evidence="2">The sequence shown here is derived from an EMBL/GenBank/DDBJ whole genome shotgun (WGS) entry which is preliminary data.</text>
</comment>
<dbReference type="Proteomes" id="UP001208540">
    <property type="component" value="Unassembled WGS sequence"/>
</dbReference>
<proteinExistence type="predicted"/>
<sequence length="95" mass="11299">MFTKPSIHTYDIERDYALGEKITYNKELNRFEKTENFKGKIIYVGTVKLKKEEKKDYKVKKVCFGDLEDSKESIEGNFIVKIYKENNNLCFETKI</sequence>
<organism evidence="2 3">
    <name type="scientific">Leptospira soteropolitanensis</name>
    <dbReference type="NCBI Taxonomy" id="2950025"/>
    <lineage>
        <taxon>Bacteria</taxon>
        <taxon>Pseudomonadati</taxon>
        <taxon>Spirochaetota</taxon>
        <taxon>Spirochaetia</taxon>
        <taxon>Leptospirales</taxon>
        <taxon>Leptospiraceae</taxon>
        <taxon>Leptospira</taxon>
    </lineage>
</organism>
<evidence type="ECO:0000313" key="1">
    <source>
        <dbReference type="EMBL" id="MCW7528477.1"/>
    </source>
</evidence>
<dbReference type="EMBL" id="JAMQPM010000036">
    <property type="protein sequence ID" value="MCW7528477.1"/>
    <property type="molecule type" value="Genomic_DNA"/>
</dbReference>
<dbReference type="AlphaFoldDB" id="A0AAW5VRY3"/>
<name>A0AAW5VRY3_9LEPT</name>
<reference evidence="2 4" key="1">
    <citation type="submission" date="2022-06" db="EMBL/GenBank/DDBJ databases">
        <title>Leptospira isolates from biofilms formed at urban environments.</title>
        <authorList>
            <person name="Ribeiro P.S."/>
            <person name="Sousa T."/>
            <person name="Carvalho N."/>
            <person name="Aburjaile F."/>
            <person name="Neves F."/>
            <person name="Oliveira D."/>
            <person name="Blanco L."/>
            <person name="Lima J."/>
            <person name="Costa F."/>
            <person name="Brenig B."/>
            <person name="Soares S."/>
            <person name="Ramos R."/>
            <person name="Goes-Neto A."/>
            <person name="Matiuzzi M."/>
            <person name="Azevedo V."/>
            <person name="Ristow P."/>
        </authorList>
    </citation>
    <scope>NUCLEOTIDE SEQUENCE</scope>
    <source>
        <strain evidence="1 4">VSF19</strain>
        <strain evidence="2">VSF20</strain>
    </source>
</reference>
<evidence type="ECO:0000313" key="4">
    <source>
        <dbReference type="Proteomes" id="UP001208912"/>
    </source>
</evidence>
<dbReference type="Proteomes" id="UP001208912">
    <property type="component" value="Unassembled WGS sequence"/>
</dbReference>
<dbReference type="EMBL" id="JAMQPL010000037">
    <property type="protein sequence ID" value="MCW7532343.1"/>
    <property type="molecule type" value="Genomic_DNA"/>
</dbReference>
<accession>A0AAW5VRY3</accession>
<evidence type="ECO:0000313" key="3">
    <source>
        <dbReference type="Proteomes" id="UP001208540"/>
    </source>
</evidence>
<dbReference type="RefSeq" id="WP_265353567.1">
    <property type="nucleotide sequence ID" value="NZ_JAMQPL010000037.1"/>
</dbReference>
<gene>
    <name evidence="1" type="ORF">ND861_19125</name>
    <name evidence="2" type="ORF">ND862_19155</name>
</gene>